<organism evidence="2 3">
    <name type="scientific">Streptomyces lannensis</name>
    <dbReference type="NCBI Taxonomy" id="766498"/>
    <lineage>
        <taxon>Bacteria</taxon>
        <taxon>Bacillati</taxon>
        <taxon>Actinomycetota</taxon>
        <taxon>Actinomycetes</taxon>
        <taxon>Kitasatosporales</taxon>
        <taxon>Streptomycetaceae</taxon>
        <taxon>Streptomyces</taxon>
    </lineage>
</organism>
<evidence type="ECO:0008006" key="4">
    <source>
        <dbReference type="Google" id="ProtNLM"/>
    </source>
</evidence>
<feature type="transmembrane region" description="Helical" evidence="1">
    <location>
        <begin position="32"/>
        <end position="51"/>
    </location>
</feature>
<keyword evidence="1" id="KW-0472">Membrane</keyword>
<evidence type="ECO:0000256" key="1">
    <source>
        <dbReference type="SAM" id="Phobius"/>
    </source>
</evidence>
<name>A0ABP7JTZ8_9ACTN</name>
<protein>
    <recommendedName>
        <fullName evidence="4">ABC transporter permease</fullName>
    </recommendedName>
</protein>
<comment type="caution">
    <text evidence="2">The sequence shown here is derived from an EMBL/GenBank/DDBJ whole genome shotgun (WGS) entry which is preliminary data.</text>
</comment>
<keyword evidence="3" id="KW-1185">Reference proteome</keyword>
<feature type="transmembrane region" description="Helical" evidence="1">
    <location>
        <begin position="82"/>
        <end position="104"/>
    </location>
</feature>
<feature type="transmembrane region" description="Helical" evidence="1">
    <location>
        <begin position="197"/>
        <end position="217"/>
    </location>
</feature>
<keyword evidence="1" id="KW-0812">Transmembrane</keyword>
<evidence type="ECO:0000313" key="3">
    <source>
        <dbReference type="Proteomes" id="UP001501563"/>
    </source>
</evidence>
<reference evidence="3" key="1">
    <citation type="journal article" date="2019" name="Int. J. Syst. Evol. Microbiol.">
        <title>The Global Catalogue of Microorganisms (GCM) 10K type strain sequencing project: providing services to taxonomists for standard genome sequencing and annotation.</title>
        <authorList>
            <consortium name="The Broad Institute Genomics Platform"/>
            <consortium name="The Broad Institute Genome Sequencing Center for Infectious Disease"/>
            <person name="Wu L."/>
            <person name="Ma J."/>
        </authorList>
    </citation>
    <scope>NUCLEOTIDE SEQUENCE [LARGE SCALE GENOMIC DNA]</scope>
    <source>
        <strain evidence="3">JCM 16578</strain>
    </source>
</reference>
<dbReference type="RefSeq" id="WP_345547305.1">
    <property type="nucleotide sequence ID" value="NZ_BAAAZA010000004.1"/>
</dbReference>
<feature type="transmembrane region" description="Helical" evidence="1">
    <location>
        <begin position="166"/>
        <end position="190"/>
    </location>
</feature>
<proteinExistence type="predicted"/>
<dbReference type="EMBL" id="BAAAZA010000004">
    <property type="protein sequence ID" value="GAA3854102.1"/>
    <property type="molecule type" value="Genomic_DNA"/>
</dbReference>
<evidence type="ECO:0000313" key="2">
    <source>
        <dbReference type="EMBL" id="GAA3854102.1"/>
    </source>
</evidence>
<feature type="transmembrane region" description="Helical" evidence="1">
    <location>
        <begin position="125"/>
        <end position="146"/>
    </location>
</feature>
<feature type="transmembrane region" description="Helical" evidence="1">
    <location>
        <begin position="255"/>
        <end position="275"/>
    </location>
</feature>
<keyword evidence="1" id="KW-1133">Transmembrane helix</keyword>
<gene>
    <name evidence="2" type="ORF">GCM10022207_16580</name>
</gene>
<accession>A0ABP7JTZ8</accession>
<dbReference type="Proteomes" id="UP001501563">
    <property type="component" value="Unassembled WGS sequence"/>
</dbReference>
<sequence>MTASTTALPLPAARFTDLLAAEWIKLRSLRSIHWALGAGALGIIAFNTNAARADYVNFPHYGRVVRTHFLSWALRDAFTQGAAMMLVLAASSIGAISIVGEYTTGLVRTTFAAVPDRRALMTAKVVVVAAVMTVYGAFTAGASFVLTQAVLDGRGQGVSIGHPGALRVVVASALLAPVCALAGLGLGALIRHSATTTVFNVFVLLFLPTFVTDRYHWTACVRNALPFNAWYRLVDVEYGHQPFTLTPRYQTTVTGGWIVFGAWALAAAVVAVVAVDRRDV</sequence>